<dbReference type="PANTHER" id="PTHR31174">
    <property type="entry name" value="SEED MATURATION FAMILY PROTEIN"/>
    <property type="match status" value="1"/>
</dbReference>
<name>A0ABD1G6M5_SALDI</name>
<organism evidence="4 5">
    <name type="scientific">Salvia divinorum</name>
    <name type="common">Maria pastora</name>
    <name type="synonym">Diviner's sage</name>
    <dbReference type="NCBI Taxonomy" id="28513"/>
    <lineage>
        <taxon>Eukaryota</taxon>
        <taxon>Viridiplantae</taxon>
        <taxon>Streptophyta</taxon>
        <taxon>Embryophyta</taxon>
        <taxon>Tracheophyta</taxon>
        <taxon>Spermatophyta</taxon>
        <taxon>Magnoliopsida</taxon>
        <taxon>eudicotyledons</taxon>
        <taxon>Gunneridae</taxon>
        <taxon>Pentapetalae</taxon>
        <taxon>asterids</taxon>
        <taxon>lamiids</taxon>
        <taxon>Lamiales</taxon>
        <taxon>Lamiaceae</taxon>
        <taxon>Nepetoideae</taxon>
        <taxon>Mentheae</taxon>
        <taxon>Salviinae</taxon>
        <taxon>Salvia</taxon>
        <taxon>Salvia subgen. Calosphace</taxon>
    </lineage>
</organism>
<dbReference type="Pfam" id="PF04927">
    <property type="entry name" value="SMP"/>
    <property type="match status" value="1"/>
</dbReference>
<evidence type="ECO:0000259" key="3">
    <source>
        <dbReference type="Pfam" id="PF04927"/>
    </source>
</evidence>
<sequence>MDKESEKPKKFEAIKYGDVFNVSGELAAKAITPQDAAAVESAEKSVLGETQKSGMATVMKSVADLNAQRGVVGHDDTTREGGAPQIAETTVAGHRVISESIDGQLLGRFAMDK</sequence>
<dbReference type="InterPro" id="IPR042971">
    <property type="entry name" value="LEA_SMP"/>
</dbReference>
<protein>
    <submittedName>
        <fullName evidence="4">Late embryogenesis abundant protein D-34-like</fullName>
    </submittedName>
</protein>
<dbReference type="AlphaFoldDB" id="A0ABD1G6M5"/>
<proteinExistence type="inferred from homology"/>
<dbReference type="PANTHER" id="PTHR31174:SF31">
    <property type="entry name" value="LATE EMBRYOGENESIS ABUNDANT PROTEIN 3"/>
    <property type="match status" value="1"/>
</dbReference>
<keyword evidence="5" id="KW-1185">Reference proteome</keyword>
<comment type="caution">
    <text evidence="4">The sequence shown here is derived from an EMBL/GenBank/DDBJ whole genome shotgun (WGS) entry which is preliminary data.</text>
</comment>
<dbReference type="InterPro" id="IPR007011">
    <property type="entry name" value="LEA_SMP_dom"/>
</dbReference>
<dbReference type="Proteomes" id="UP001567538">
    <property type="component" value="Unassembled WGS sequence"/>
</dbReference>
<dbReference type="EMBL" id="JBEAFC010000009">
    <property type="protein sequence ID" value="KAL1539749.1"/>
    <property type="molecule type" value="Genomic_DNA"/>
</dbReference>
<evidence type="ECO:0000256" key="1">
    <source>
        <dbReference type="ARBA" id="ARBA00010733"/>
    </source>
</evidence>
<keyword evidence="2" id="KW-0677">Repeat</keyword>
<evidence type="ECO:0000313" key="5">
    <source>
        <dbReference type="Proteomes" id="UP001567538"/>
    </source>
</evidence>
<accession>A0ABD1G6M5</accession>
<evidence type="ECO:0000256" key="2">
    <source>
        <dbReference type="ARBA" id="ARBA00022737"/>
    </source>
</evidence>
<evidence type="ECO:0000313" key="4">
    <source>
        <dbReference type="EMBL" id="KAL1539749.1"/>
    </source>
</evidence>
<comment type="similarity">
    <text evidence="1">Belongs to the LEA type SMP family.</text>
</comment>
<reference evidence="4 5" key="1">
    <citation type="submission" date="2024-06" db="EMBL/GenBank/DDBJ databases">
        <title>A chromosome level genome sequence of Diviner's sage (Salvia divinorum).</title>
        <authorList>
            <person name="Ford S.A."/>
            <person name="Ro D.-K."/>
            <person name="Ness R.W."/>
            <person name="Phillips M.A."/>
        </authorList>
    </citation>
    <scope>NUCLEOTIDE SEQUENCE [LARGE SCALE GENOMIC DNA]</scope>
    <source>
        <strain evidence="4">SAF-2024a</strain>
        <tissue evidence="4">Leaf</tissue>
    </source>
</reference>
<gene>
    <name evidence="4" type="ORF">AAHA92_24196</name>
</gene>
<feature type="domain" description="SMP" evidence="3">
    <location>
        <begin position="14"/>
        <end position="68"/>
    </location>
</feature>